<feature type="transmembrane region" description="Helical" evidence="1">
    <location>
        <begin position="122"/>
        <end position="142"/>
    </location>
</feature>
<dbReference type="Proteomes" id="UP000039865">
    <property type="component" value="Unassembled WGS sequence"/>
</dbReference>
<evidence type="ECO:0008006" key="4">
    <source>
        <dbReference type="Google" id="ProtNLM"/>
    </source>
</evidence>
<proteinExistence type="predicted"/>
<gene>
    <name evidence="2" type="primary">Contig15335.g16353</name>
    <name evidence="2" type="ORF">STYLEM_412</name>
</gene>
<evidence type="ECO:0000313" key="2">
    <source>
        <dbReference type="EMBL" id="CDW71467.1"/>
    </source>
</evidence>
<keyword evidence="1" id="KW-0812">Transmembrane</keyword>
<organism evidence="2 3">
    <name type="scientific">Stylonychia lemnae</name>
    <name type="common">Ciliate</name>
    <dbReference type="NCBI Taxonomy" id="5949"/>
    <lineage>
        <taxon>Eukaryota</taxon>
        <taxon>Sar</taxon>
        <taxon>Alveolata</taxon>
        <taxon>Ciliophora</taxon>
        <taxon>Intramacronucleata</taxon>
        <taxon>Spirotrichea</taxon>
        <taxon>Stichotrichia</taxon>
        <taxon>Sporadotrichida</taxon>
        <taxon>Oxytrichidae</taxon>
        <taxon>Stylonychinae</taxon>
        <taxon>Stylonychia</taxon>
    </lineage>
</organism>
<keyword evidence="1" id="KW-0472">Membrane</keyword>
<evidence type="ECO:0000256" key="1">
    <source>
        <dbReference type="SAM" id="Phobius"/>
    </source>
</evidence>
<feature type="transmembrane region" description="Helical" evidence="1">
    <location>
        <begin position="154"/>
        <end position="177"/>
    </location>
</feature>
<dbReference type="InParanoid" id="A0A077ZNA7"/>
<accession>A0A077ZNA7</accession>
<protein>
    <recommendedName>
        <fullName evidence="4">Transmembrane protein</fullName>
    </recommendedName>
</protein>
<evidence type="ECO:0000313" key="3">
    <source>
        <dbReference type="Proteomes" id="UP000039865"/>
    </source>
</evidence>
<reference evidence="2 3" key="1">
    <citation type="submission" date="2014-06" db="EMBL/GenBank/DDBJ databases">
        <authorList>
            <person name="Swart Estienne"/>
        </authorList>
    </citation>
    <scope>NUCLEOTIDE SEQUENCE [LARGE SCALE GENOMIC DNA]</scope>
    <source>
        <strain evidence="2 3">130c</strain>
    </source>
</reference>
<sequence length="449" mass="53000">MRNQTIPSINNSVLQEIKLERKRIQVIMKKSPVFKNPVIFMMLLDCIGMIITIVATVHIKTNQADESGSKDSKHYEQFMSNFRMSIALIVLQFVRMVLMIVGECVRSRYYSSRIEVKHNYQVLIFIARYLYTLLTIFPFIVYCYFTQSLDGLPFWLPTIILAVEEVPGFMFVIYLSVVKDSQVKSYLQKQQKAKALRENAIKNTEMKCEHNETNMRLSVIEMSAENDTYHNMILEDQNFEMIQQINEEADKQVQVMNFIGHQQQINLPQENLTLKLQRDDSVSVENEEYKDQIDQLDFFYQIRDRNHSMPLNRFYDPNNRFKMFNSNNQLQRIDEENGPYLHKSHQQRFGSFHQHRPLNSDRLAGTKSEYQHKYTLRDRAAEDRKYSFSKSMLDQSYIKTGSTKAKSCSSCHISESWSPNDAKVINRVIQIPQRIIRKQTFNERRIGII</sequence>
<name>A0A077ZNA7_STYLE</name>
<feature type="transmembrane region" description="Helical" evidence="1">
    <location>
        <begin position="79"/>
        <end position="101"/>
    </location>
</feature>
<feature type="transmembrane region" description="Helical" evidence="1">
    <location>
        <begin position="38"/>
        <end position="59"/>
    </location>
</feature>
<keyword evidence="3" id="KW-1185">Reference proteome</keyword>
<keyword evidence="1" id="KW-1133">Transmembrane helix</keyword>
<dbReference type="AlphaFoldDB" id="A0A077ZNA7"/>
<dbReference type="EMBL" id="CCKQ01000400">
    <property type="protein sequence ID" value="CDW71467.1"/>
    <property type="molecule type" value="Genomic_DNA"/>
</dbReference>